<name>A0ABU0X941_9PSEU</name>
<protein>
    <recommendedName>
        <fullName evidence="3">TIGR04222 domain-containing membrane protein</fullName>
    </recommendedName>
</protein>
<evidence type="ECO:0000313" key="2">
    <source>
        <dbReference type="Proteomes" id="UP001225605"/>
    </source>
</evidence>
<evidence type="ECO:0008006" key="3">
    <source>
        <dbReference type="Google" id="ProtNLM"/>
    </source>
</evidence>
<dbReference type="NCBIfam" id="TIGR04222">
    <property type="entry name" value="near_uncomplex"/>
    <property type="match status" value="1"/>
</dbReference>
<dbReference type="EMBL" id="NSDM01000020">
    <property type="protein sequence ID" value="MDQ2588646.1"/>
    <property type="molecule type" value="Genomic_DNA"/>
</dbReference>
<keyword evidence="2" id="KW-1185">Reference proteome</keyword>
<evidence type="ECO:0000313" key="1">
    <source>
        <dbReference type="EMBL" id="MDQ2588646.1"/>
    </source>
</evidence>
<organism evidence="1 2">
    <name type="scientific">Saccharothrix yanglingensis</name>
    <dbReference type="NCBI Taxonomy" id="659496"/>
    <lineage>
        <taxon>Bacteria</taxon>
        <taxon>Bacillati</taxon>
        <taxon>Actinomycetota</taxon>
        <taxon>Actinomycetes</taxon>
        <taxon>Pseudonocardiales</taxon>
        <taxon>Pseudonocardiaceae</taxon>
        <taxon>Saccharothrix</taxon>
    </lineage>
</organism>
<dbReference type="Proteomes" id="UP001225605">
    <property type="component" value="Unassembled WGS sequence"/>
</dbReference>
<proteinExistence type="predicted"/>
<dbReference type="InterPro" id="IPR026467">
    <property type="entry name" value="Ser/Gly_Cys_C_dom"/>
</dbReference>
<comment type="caution">
    <text evidence="1">The sequence shown here is derived from an EMBL/GenBank/DDBJ whole genome shotgun (WGS) entry which is preliminary data.</text>
</comment>
<reference evidence="1 2" key="1">
    <citation type="submission" date="2017-06" db="EMBL/GenBank/DDBJ databases">
        <title>Cultured bacterium strain Saccharothrix yanglingensis Hhs.015.</title>
        <authorList>
            <person name="Xia Y."/>
        </authorList>
    </citation>
    <scope>NUCLEOTIDE SEQUENCE [LARGE SCALE GENOMIC DNA]</scope>
    <source>
        <strain evidence="1 2">Hhs.015</strain>
    </source>
</reference>
<dbReference type="RefSeq" id="WP_306750298.1">
    <property type="nucleotide sequence ID" value="NZ_NSDM01000020.1"/>
</dbReference>
<accession>A0ABU0X941</accession>
<gene>
    <name evidence="1" type="ORF">CKY47_32760</name>
</gene>
<sequence length="305" mass="31163">MGFLWWYGAALLAAVVVGLRLKRVTGAAPSRPLSFEEVGYLGGGPVRAVEVALSGLVAENLARVSGSLVSAVPEQEGRPSSALQAVLLAGLRGPRDLDELVVSASTAGPARQLGRRLVAEGLLVAPGRRLARAALAVAPLAPVAALAVVAGPGGWESVAALSVTGALAVLLLLGPPPVLTGWGARAFAGATAGLAPVDPAEITARYGLARAAVVPSAPREGAARAETAVFDGERAEPIAPAETSQGPLPRRRRAAVVEPQRWQRRNGWLVAGGWFAGGWLAAQWLEGDDGEFLDADFGGYGGFDA</sequence>